<evidence type="ECO:0000259" key="5">
    <source>
        <dbReference type="Pfam" id="PF06401"/>
    </source>
</evidence>
<dbReference type="InterPro" id="IPR010483">
    <property type="entry name" value="Alpha_2_MRAP_C"/>
</dbReference>
<feature type="domain" description="Alpha-2-macroglobulin receptor-associated protein" evidence="4">
    <location>
        <begin position="18"/>
        <end position="130"/>
    </location>
</feature>
<keyword evidence="2" id="KW-0040">ANK repeat</keyword>
<protein>
    <submittedName>
        <fullName evidence="6">Uncharacterized protein</fullName>
    </submittedName>
</protein>
<dbReference type="InterPro" id="IPR002110">
    <property type="entry name" value="Ankyrin_rpt"/>
</dbReference>
<sequence length="1372" mass="159413">MTKTMGKRIILIVLLLSYYVSAYSRSNENETLKKKISLNDEPEFNVRHLNKPFKINKLNLVWSKAKQRCSEPELRSLLSELRIHDEDERELKMYKTKNLDKDGEMESIVRKKLLGILERYKLSYHFDETEPQINQTNFDTQDHVSRDSSKVVDKYLLHDKRLNQLWDQAKQSGFTNIELIALKDEFLSHQKKIDEFYSLTNEIEHMQNDIPIVSKKGLKDDYNSLLESQGFSDVSHKQRNLQNRIHDIKDSFDRLHRLSLTGPNSEEFVEPKVQEIWIKAQSTNFSKDEMQLLHDELKEYERRLLKLRHFNVDLAAGNEHNDIEKKIKKEKKSVFVPTLDSFKLRNTYNNTVHVIKHEKLTQIYKGSIVRGCYHGLGLIMWVQENEKQIYEGYFYVNQIHGYGRMIYGNGLIFEGLFKDNMRFGPGVMTYPNQFQEVGFWIGTCIFRLTYNLTTNLVPSYILPNVSSKIKSLQFKHLIDLTQPPHSIINIRDDNEKYLNTHYSYPAYTKHFRSLFFDSITFDKEFTYKTIISENNVQIKKDNRFICGYDLVNLIQNNYLVNKKNKETSQSNNEFLSNFSLSIDEQYDILNDKSWFIIDNKNDNIQSKHLKSKKKKNENDHQEIICNDHNFSKMLAYNNNILDKMILAHAYQQQFGEKILLYDIDDIWSGKRNRFMSSSSHELEAVKFLTKLDLNPESIQYIIRNYDIDLDVADSRGNTRLMISSANDQHEVIKCLINLGAELECYNDDGFTPLNLTIMRYVLSIKCIEGSNHDDQHITLNNIQKINFFQPENLKNMKSSLEYKLPEFPVHGGIRNEDDNHLYIRHRFTENDDGVDEMNSSIIQTATKKQTLLDLAENTILLLINMGAKATTCAVPKISIHLALLTINANILKAVFEAGGSSTYTLSDEKYKLNLLHMAVMMPTNYSVVQCIKVLITQCVNPNLKALPMFSIFRYKLPWSKLANENNASMTPLDIFCLKENIYEFDEELTVDEKSENELASMLYDVTNKSHTYCGFEPIVLAMLTGKLHLTKMFLEKNRSVVNKIISGFGTLLSLLLNPFYNFNLSYTKLNKLLDLLLKANSNPLKIIKIFNMKFRGNICEYYSNLSESEKLNGEKRPSHYSNIIEIKKKLRNSGKEILDIIYSKRATIALINDYRKNMSTSPLSVDEKMAMLLWLNLGNKILTHRAKIVKMSSNQLFKLRTNINEKMKNETYILCLQHIKSTTHNPIILTKEESQVCYECLHHQSKEMEACSKCYFALLCSKSCKNQHNKENNCKLQLSEDYIIKIQNELNNNITATKSNISSTNHIFTEKSTMISEQLKSNEYVSLSLVSPHSLKSLSLTTQSRSSDYSKTSDNTSSVDATTILIRNNVDE</sequence>
<keyword evidence="3" id="KW-0732">Signal</keyword>
<dbReference type="Pfam" id="PF06400">
    <property type="entry name" value="Alpha-2-MRAP_N"/>
    <property type="match status" value="1"/>
</dbReference>
<dbReference type="PROSITE" id="PS50088">
    <property type="entry name" value="ANK_REPEAT"/>
    <property type="match status" value="1"/>
</dbReference>
<dbReference type="InterPro" id="IPR003409">
    <property type="entry name" value="MORN"/>
</dbReference>
<keyword evidence="1" id="KW-0677">Repeat</keyword>
<dbReference type="InterPro" id="IPR036770">
    <property type="entry name" value="Ankyrin_rpt-contain_sf"/>
</dbReference>
<evidence type="ECO:0000259" key="4">
    <source>
        <dbReference type="Pfam" id="PF06400"/>
    </source>
</evidence>
<dbReference type="SUPFAM" id="SSF82185">
    <property type="entry name" value="Histone H3 K4-specific methyltransferase SET7/9 N-terminal domain"/>
    <property type="match status" value="1"/>
</dbReference>
<dbReference type="InterPro" id="IPR009066">
    <property type="entry name" value="MG_RAP_rcpt_1"/>
</dbReference>
<evidence type="ECO:0000256" key="2">
    <source>
        <dbReference type="PROSITE-ProRule" id="PRU00023"/>
    </source>
</evidence>
<dbReference type="InterPro" id="IPR036744">
    <property type="entry name" value="RAP_sf"/>
</dbReference>
<dbReference type="GO" id="GO:0008201">
    <property type="term" value="F:heparin binding"/>
    <property type="evidence" value="ECO:0007669"/>
    <property type="project" value="InterPro"/>
</dbReference>
<dbReference type="GO" id="GO:0050750">
    <property type="term" value="F:low-density lipoprotein particle receptor binding"/>
    <property type="evidence" value="ECO:0007669"/>
    <property type="project" value="InterPro"/>
</dbReference>
<dbReference type="OrthoDB" id="444338at2759"/>
<organism evidence="6 7">
    <name type="scientific">Aphis craccivora</name>
    <name type="common">Cowpea aphid</name>
    <dbReference type="NCBI Taxonomy" id="307492"/>
    <lineage>
        <taxon>Eukaryota</taxon>
        <taxon>Metazoa</taxon>
        <taxon>Ecdysozoa</taxon>
        <taxon>Arthropoda</taxon>
        <taxon>Hexapoda</taxon>
        <taxon>Insecta</taxon>
        <taxon>Pterygota</taxon>
        <taxon>Neoptera</taxon>
        <taxon>Paraneoptera</taxon>
        <taxon>Hemiptera</taxon>
        <taxon>Sternorrhyncha</taxon>
        <taxon>Aphidomorpha</taxon>
        <taxon>Aphidoidea</taxon>
        <taxon>Aphididae</taxon>
        <taxon>Aphidini</taxon>
        <taxon>Aphis</taxon>
        <taxon>Aphis</taxon>
    </lineage>
</organism>
<evidence type="ECO:0000313" key="7">
    <source>
        <dbReference type="Proteomes" id="UP000478052"/>
    </source>
</evidence>
<accession>A0A6G0YTT5</accession>
<comment type="caution">
    <text evidence="6">The sequence shown here is derived from an EMBL/GenBank/DDBJ whole genome shotgun (WGS) entry which is preliminary data.</text>
</comment>
<evidence type="ECO:0000256" key="1">
    <source>
        <dbReference type="ARBA" id="ARBA00022737"/>
    </source>
</evidence>
<dbReference type="Gene3D" id="6.10.140.2220">
    <property type="match status" value="1"/>
</dbReference>
<keyword evidence="7" id="KW-1185">Reference proteome</keyword>
<reference evidence="6 7" key="1">
    <citation type="submission" date="2019-08" db="EMBL/GenBank/DDBJ databases">
        <title>Whole genome of Aphis craccivora.</title>
        <authorList>
            <person name="Voronova N.V."/>
            <person name="Shulinski R.S."/>
            <person name="Bandarenka Y.V."/>
            <person name="Zhorov D.G."/>
            <person name="Warner D."/>
        </authorList>
    </citation>
    <scope>NUCLEOTIDE SEQUENCE [LARGE SCALE GENOMIC DNA]</scope>
    <source>
        <strain evidence="6">180601</strain>
        <tissue evidence="6">Whole Body</tissue>
    </source>
</reference>
<feature type="chain" id="PRO_5026015817" evidence="3">
    <location>
        <begin position="23"/>
        <end position="1372"/>
    </location>
</feature>
<feature type="domain" description="Alpha-2-macroglobulin RAP C-terminal" evidence="5">
    <location>
        <begin position="157"/>
        <end position="332"/>
    </location>
</feature>
<dbReference type="PANTHER" id="PTHR15897">
    <property type="entry name" value="ANKYRIN REPEAT AND MYND DOMAIN PROTEIN 1"/>
    <property type="match status" value="1"/>
</dbReference>
<name>A0A6G0YTT5_APHCR</name>
<dbReference type="SUPFAM" id="SSF48403">
    <property type="entry name" value="Ankyrin repeat"/>
    <property type="match status" value="1"/>
</dbReference>
<dbReference type="Gene3D" id="1.20.81.10">
    <property type="entry name" value="RAP domain"/>
    <property type="match status" value="3"/>
</dbReference>
<feature type="signal peptide" evidence="3">
    <location>
        <begin position="1"/>
        <end position="22"/>
    </location>
</feature>
<evidence type="ECO:0000313" key="6">
    <source>
        <dbReference type="EMBL" id="KAF0761313.1"/>
    </source>
</evidence>
<dbReference type="Pfam" id="PF02493">
    <property type="entry name" value="MORN"/>
    <property type="match status" value="2"/>
</dbReference>
<dbReference type="PANTHER" id="PTHR15897:SF2">
    <property type="entry name" value="ANKYRIN REPEAT AND MYND DOMAIN-CONTAINING PROTEIN 1"/>
    <property type="match status" value="1"/>
</dbReference>
<evidence type="ECO:0000256" key="3">
    <source>
        <dbReference type="SAM" id="SignalP"/>
    </source>
</evidence>
<dbReference type="Proteomes" id="UP000478052">
    <property type="component" value="Unassembled WGS sequence"/>
</dbReference>
<dbReference type="SUPFAM" id="SSF47045">
    <property type="entry name" value="RAP domain-like"/>
    <property type="match status" value="3"/>
</dbReference>
<feature type="repeat" description="ANK" evidence="2">
    <location>
        <begin position="715"/>
        <end position="747"/>
    </location>
</feature>
<dbReference type="EMBL" id="VUJU01002433">
    <property type="protein sequence ID" value="KAF0761313.1"/>
    <property type="molecule type" value="Genomic_DNA"/>
</dbReference>
<dbReference type="InterPro" id="IPR053064">
    <property type="entry name" value="Ankyrin-MYND_domain-protein"/>
</dbReference>
<dbReference type="GO" id="GO:0005783">
    <property type="term" value="C:endoplasmic reticulum"/>
    <property type="evidence" value="ECO:0007669"/>
    <property type="project" value="InterPro"/>
</dbReference>
<proteinExistence type="predicted"/>
<dbReference type="SMART" id="SM00248">
    <property type="entry name" value="ANK"/>
    <property type="match status" value="3"/>
</dbReference>
<dbReference type="Gene3D" id="1.25.40.20">
    <property type="entry name" value="Ankyrin repeat-containing domain"/>
    <property type="match status" value="1"/>
</dbReference>
<dbReference type="Pfam" id="PF06401">
    <property type="entry name" value="Alpha-2-MRAP_C"/>
    <property type="match status" value="1"/>
</dbReference>
<gene>
    <name evidence="6" type="ORF">FWK35_00004154</name>
</gene>
<dbReference type="SMART" id="SM00698">
    <property type="entry name" value="MORN"/>
    <property type="match status" value="3"/>
</dbReference>